<dbReference type="OMA" id="GCHVCLW"/>
<evidence type="ECO:0000313" key="1">
    <source>
        <dbReference type="EMBL" id="AMJ78087.1"/>
    </source>
</evidence>
<gene>
    <name evidence="1" type="ORF">AV942_07155</name>
</gene>
<dbReference type="AlphaFoldDB" id="A0AAC8XIT3"/>
<dbReference type="EMBL" id="CP013928">
    <property type="protein sequence ID" value="AMJ78087.1"/>
    <property type="molecule type" value="Genomic_DNA"/>
</dbReference>
<reference evidence="1 2" key="1">
    <citation type="submission" date="2015-12" db="EMBL/GenBank/DDBJ databases">
        <title>Intraspecies pangenome expansion in the marine bacterium Alteromonas.</title>
        <authorList>
            <person name="Lopez-Perez M."/>
            <person name="Rodriguez-Valera F."/>
        </authorList>
    </citation>
    <scope>NUCLEOTIDE SEQUENCE [LARGE SCALE GENOMIC DNA]</scope>
    <source>
        <strain evidence="1 2">UM8</strain>
    </source>
</reference>
<name>A0AAC8XIT3_9ALTE</name>
<proteinExistence type="predicted"/>
<sequence length="73" mass="8384">MYIFSAVIYDGKKQHLIKQECRTDTEFASYLERQFGCHVCLWSSKELSETALLAIAASQERNQQQGLNRTKAV</sequence>
<organism evidence="1 2">
    <name type="scientific">Alteromonas mediterranea</name>
    <dbReference type="NCBI Taxonomy" id="314275"/>
    <lineage>
        <taxon>Bacteria</taxon>
        <taxon>Pseudomonadati</taxon>
        <taxon>Pseudomonadota</taxon>
        <taxon>Gammaproteobacteria</taxon>
        <taxon>Alteromonadales</taxon>
        <taxon>Alteromonadaceae</taxon>
        <taxon>Alteromonas/Salinimonas group</taxon>
        <taxon>Alteromonas</taxon>
    </lineage>
</organism>
<dbReference type="RefSeq" id="WP_015066752.1">
    <property type="nucleotide sequence ID" value="NZ_CAKMLI010000034.1"/>
</dbReference>
<evidence type="ECO:0000313" key="2">
    <source>
        <dbReference type="Proteomes" id="UP000061468"/>
    </source>
</evidence>
<dbReference type="Proteomes" id="UP000061468">
    <property type="component" value="Chromosome"/>
</dbReference>
<accession>A0AAC8XIT3</accession>
<protein>
    <submittedName>
        <fullName evidence="1">Uncharacterized protein</fullName>
    </submittedName>
</protein>